<organism evidence="5">
    <name type="scientific">Melanaphis sacchari</name>
    <dbReference type="NCBI Taxonomy" id="742174"/>
    <lineage>
        <taxon>Eukaryota</taxon>
        <taxon>Metazoa</taxon>
        <taxon>Ecdysozoa</taxon>
        <taxon>Arthropoda</taxon>
        <taxon>Hexapoda</taxon>
        <taxon>Insecta</taxon>
        <taxon>Pterygota</taxon>
        <taxon>Neoptera</taxon>
        <taxon>Paraneoptera</taxon>
        <taxon>Hemiptera</taxon>
        <taxon>Sternorrhyncha</taxon>
        <taxon>Aphidomorpha</taxon>
        <taxon>Aphidoidea</taxon>
        <taxon>Aphididae</taxon>
        <taxon>Aphidini</taxon>
        <taxon>Melanaphis</taxon>
    </lineage>
</organism>
<evidence type="ECO:0000256" key="2">
    <source>
        <dbReference type="ARBA" id="ARBA00022889"/>
    </source>
</evidence>
<dbReference type="SMART" id="SM00295">
    <property type="entry name" value="B41"/>
    <property type="match status" value="1"/>
</dbReference>
<dbReference type="PROSITE" id="PS50057">
    <property type="entry name" value="FERM_3"/>
    <property type="match status" value="1"/>
</dbReference>
<dbReference type="InterPro" id="IPR040790">
    <property type="entry name" value="Kindlin_2_N"/>
</dbReference>
<dbReference type="GO" id="GO:0030055">
    <property type="term" value="C:cell-substrate junction"/>
    <property type="evidence" value="ECO:0007669"/>
    <property type="project" value="TreeGrafter"/>
</dbReference>
<keyword evidence="2" id="KW-0130">Cell adhesion</keyword>
<dbReference type="PANTHER" id="PTHR16160">
    <property type="entry name" value="FERMITIN 2-RELATED"/>
    <property type="match status" value="1"/>
</dbReference>
<accession>A0A2H8THQ0</accession>
<dbReference type="InterPro" id="IPR014352">
    <property type="entry name" value="FERM/acyl-CoA-bd_prot_sf"/>
</dbReference>
<dbReference type="SMART" id="SM00233">
    <property type="entry name" value="PH"/>
    <property type="match status" value="1"/>
</dbReference>
<dbReference type="Gene3D" id="3.10.20.90">
    <property type="entry name" value="Phosphatidylinositol 3-kinase Catalytic Subunit, Chain A, domain 1"/>
    <property type="match status" value="2"/>
</dbReference>
<dbReference type="CDD" id="cd01237">
    <property type="entry name" value="PH_fermitin"/>
    <property type="match status" value="1"/>
</dbReference>
<dbReference type="InterPro" id="IPR019748">
    <property type="entry name" value="FERM_central"/>
</dbReference>
<name>A0A2H8THQ0_9HEMI</name>
<proteinExistence type="inferred from homology"/>
<dbReference type="InterPro" id="IPR000299">
    <property type="entry name" value="FERM_domain"/>
</dbReference>
<dbReference type="GO" id="GO:0007229">
    <property type="term" value="P:integrin-mediated signaling pathway"/>
    <property type="evidence" value="ECO:0007669"/>
    <property type="project" value="InterPro"/>
</dbReference>
<dbReference type="InterPro" id="IPR019749">
    <property type="entry name" value="Band_41_domain"/>
</dbReference>
<dbReference type="CDD" id="cd17095">
    <property type="entry name" value="FERM_F0_kindlins"/>
    <property type="match status" value="1"/>
</dbReference>
<dbReference type="InterPro" id="IPR001849">
    <property type="entry name" value="PH_domain"/>
</dbReference>
<dbReference type="GO" id="GO:0071944">
    <property type="term" value="C:cell periphery"/>
    <property type="evidence" value="ECO:0007669"/>
    <property type="project" value="UniProtKB-ARBA"/>
</dbReference>
<dbReference type="CDD" id="cd14473">
    <property type="entry name" value="FERM_B-lobe"/>
    <property type="match status" value="2"/>
</dbReference>
<gene>
    <name evidence="5" type="primary">Fit1</name>
</gene>
<dbReference type="EMBL" id="GFXV01001774">
    <property type="protein sequence ID" value="MBW13579.1"/>
    <property type="molecule type" value="Transcribed_RNA"/>
</dbReference>
<feature type="domain" description="PH" evidence="3">
    <location>
        <begin position="386"/>
        <end position="492"/>
    </location>
</feature>
<dbReference type="InterPro" id="IPR037843">
    <property type="entry name" value="Kindlin/fermitin"/>
</dbReference>
<dbReference type="InterPro" id="IPR035963">
    <property type="entry name" value="FERM_2"/>
</dbReference>
<dbReference type="Pfam" id="PF18124">
    <property type="entry name" value="Kindlin_2_N"/>
    <property type="match status" value="1"/>
</dbReference>
<dbReference type="InterPro" id="IPR037837">
    <property type="entry name" value="PH_Kindlin/fermitin"/>
</dbReference>
<dbReference type="Gene3D" id="2.30.29.30">
    <property type="entry name" value="Pleckstrin-homology domain (PH domain)/Phosphotyrosine-binding domain (PTB)"/>
    <property type="match status" value="2"/>
</dbReference>
<dbReference type="SUPFAM" id="SSF50729">
    <property type="entry name" value="PH domain-like"/>
    <property type="match status" value="2"/>
</dbReference>
<dbReference type="GO" id="GO:0030182">
    <property type="term" value="P:neuron differentiation"/>
    <property type="evidence" value="ECO:0007669"/>
    <property type="project" value="UniProtKB-ARBA"/>
</dbReference>
<feature type="domain" description="FERM" evidence="4">
    <location>
        <begin position="217"/>
        <end position="676"/>
    </location>
</feature>
<evidence type="ECO:0000259" key="4">
    <source>
        <dbReference type="PROSITE" id="PS50057"/>
    </source>
</evidence>
<sequence length="695" mass="79289">MTATNGFIIGDGSWNLQIYVSDLQVERTLRVKGDLHIGGVMLRLVEDLDIAMDWSDHALWWPNRNSWLTRTRSTLDQYGVQADAKLQFTRMHKTARIQLPDLRYVDMRVDFSIKTFNAVIQICKELNIRHPEELSLSKPLEPYHLKHNMKEMQYNGGQTPSADTNSFAVNSHSPSGSTGSLDMTSSPFICAPLKHHSTPISSPVSQNGTWKKGYSKPEMNGNVTSLEMLNGSLDSSLANSPLSLNQEVRNKVLKPKSLVEKARMNVAWLDSSLSIMEQGVREYDLLKLRFKFYSFYDLNPRLDSVRINQIYEQAKWSLLSGEIDCTEEEALMFAALQVQINLKASVPQPLIETSGGDDDIDAALSDLQITLEGFQPQSNVNNLMHAPELSDYLRFLKPKKFTLKAYKRYWFTCRDLHLRMYKTAEDAEVGALPVHSVSLKGCEVTPDVNISQNKFGIKLEVPSSDGMTEMCIKCDTEEQYAKWMAACRLAAKGRPLSDHSYESEVKSIKAFLEMQHPSIIQSPVISPSSLDIAVEDYIPHRFYKKFKGKMIQQRIVEAHANLKDLTLMEAKMNYIKAWQSLPEFGISLFVVKFMGHKKEELLGIAYNRLMRMDIATGDHIKTWRYNTMKAWNINWEVKHMMVQFEEGNIIFACQSADCKVIHEFIGGYIFLSMRSKEVNQTLNEELFHKLTGGWS</sequence>
<dbReference type="GO" id="GO:0007160">
    <property type="term" value="P:cell-matrix adhesion"/>
    <property type="evidence" value="ECO:0007669"/>
    <property type="project" value="TreeGrafter"/>
</dbReference>
<dbReference type="AlphaFoldDB" id="A0A2H8THQ0"/>
<dbReference type="GO" id="GO:0005178">
    <property type="term" value="F:integrin binding"/>
    <property type="evidence" value="ECO:0007669"/>
    <property type="project" value="TreeGrafter"/>
</dbReference>
<comment type="similarity">
    <text evidence="1">Belongs to the kindlin family.</text>
</comment>
<reference evidence="5" key="1">
    <citation type="submission" date="2017-10" db="EMBL/GenBank/DDBJ databases">
        <title>Transcriptome Assembly of Sugarcane Aphid Adults.</title>
        <authorList>
            <person name="Scully E.D."/>
            <person name="Palmer N.A."/>
            <person name="Geib S.M."/>
            <person name="Sarath G."/>
            <person name="Sattler S.E."/>
        </authorList>
    </citation>
    <scope>NUCLEOTIDE SEQUENCE</scope>
    <source>
        <tissue evidence="5">Whole body</tissue>
    </source>
</reference>
<dbReference type="Pfam" id="PF00373">
    <property type="entry name" value="FERM_M"/>
    <property type="match status" value="2"/>
</dbReference>
<dbReference type="InterPro" id="IPR011993">
    <property type="entry name" value="PH-like_dom_sf"/>
</dbReference>
<dbReference type="OrthoDB" id="10057618at2759"/>
<dbReference type="FunFam" id="2.30.29.30:FF:000037">
    <property type="entry name" value="Fermitin family homolog 2"/>
    <property type="match status" value="1"/>
</dbReference>
<protein>
    <submittedName>
        <fullName evidence="5">Unc-112-related protein</fullName>
    </submittedName>
</protein>
<evidence type="ECO:0000256" key="1">
    <source>
        <dbReference type="ARBA" id="ARBA00008052"/>
    </source>
</evidence>
<dbReference type="CDD" id="cd17096">
    <property type="entry name" value="FERM_F1_kindlins"/>
    <property type="match status" value="1"/>
</dbReference>
<dbReference type="GO" id="GO:0009887">
    <property type="term" value="P:animal organ morphogenesis"/>
    <property type="evidence" value="ECO:0007669"/>
    <property type="project" value="UniProtKB-ARBA"/>
</dbReference>
<evidence type="ECO:0000313" key="5">
    <source>
        <dbReference type="EMBL" id="MBW13579.1"/>
    </source>
</evidence>
<dbReference type="InterPro" id="IPR019747">
    <property type="entry name" value="FERM_CS"/>
</dbReference>
<dbReference type="CDD" id="cd13205">
    <property type="entry name" value="FERM_C_fermitin"/>
    <property type="match status" value="1"/>
</dbReference>
<dbReference type="PROSITE" id="PS50003">
    <property type="entry name" value="PH_DOMAIN"/>
    <property type="match status" value="1"/>
</dbReference>
<dbReference type="Gene3D" id="1.20.80.10">
    <property type="match status" value="2"/>
</dbReference>
<dbReference type="PROSITE" id="PS00661">
    <property type="entry name" value="FERM_2"/>
    <property type="match status" value="1"/>
</dbReference>
<dbReference type="PANTHER" id="PTHR16160:SF13">
    <property type="entry name" value="FERMITIN 2-RELATED"/>
    <property type="match status" value="1"/>
</dbReference>
<evidence type="ECO:0000259" key="3">
    <source>
        <dbReference type="PROSITE" id="PS50003"/>
    </source>
</evidence>
<dbReference type="SUPFAM" id="SSF47031">
    <property type="entry name" value="Second domain of FERM"/>
    <property type="match status" value="1"/>
</dbReference>